<protein>
    <submittedName>
        <fullName evidence="4">DUF4430 domain-containing protein</fullName>
    </submittedName>
</protein>
<evidence type="ECO:0000259" key="3">
    <source>
        <dbReference type="Pfam" id="PF14478"/>
    </source>
</evidence>
<name>A0AB39HIQ8_9BACI</name>
<dbReference type="InterPro" id="IPR027954">
    <property type="entry name" value="Transcobalamin-like_C"/>
</dbReference>
<feature type="domain" description="Transcobalamin-like C-terminal" evidence="3">
    <location>
        <begin position="69"/>
        <end position="134"/>
    </location>
</feature>
<dbReference type="Pfam" id="PF14478">
    <property type="entry name" value="DUF4430"/>
    <property type="match status" value="1"/>
</dbReference>
<dbReference type="RefSeq" id="WP_368651985.1">
    <property type="nucleotide sequence ID" value="NZ_CP162599.1"/>
</dbReference>
<gene>
    <name evidence="4" type="ORF">AB4Y30_09415</name>
</gene>
<feature type="region of interest" description="Disordered" evidence="1">
    <location>
        <begin position="25"/>
        <end position="45"/>
    </location>
</feature>
<reference evidence="4" key="1">
    <citation type="submission" date="2024-07" db="EMBL/GenBank/DDBJ databases">
        <title>Halotolerant mesophilic bacterium Ornithinibacillus sp. 4-3, sp. nov., isolated from soil.</title>
        <authorList>
            <person name="Sidarenka A.V."/>
            <person name="Guliayeva D.E."/>
            <person name="Leanovich S.I."/>
            <person name="Hileuskaya K.S."/>
            <person name="Akhremchuk A.E."/>
            <person name="Sikolenko M.A."/>
            <person name="Valentovich L.N."/>
        </authorList>
    </citation>
    <scope>NUCLEOTIDE SEQUENCE</scope>
    <source>
        <strain evidence="4">4-3</strain>
    </source>
</reference>
<evidence type="ECO:0000313" key="4">
    <source>
        <dbReference type="EMBL" id="XDK31257.1"/>
    </source>
</evidence>
<dbReference type="PROSITE" id="PS51257">
    <property type="entry name" value="PROKAR_LIPOPROTEIN"/>
    <property type="match status" value="1"/>
</dbReference>
<dbReference type="EMBL" id="CP162599">
    <property type="protein sequence ID" value="XDK31257.1"/>
    <property type="molecule type" value="Genomic_DNA"/>
</dbReference>
<keyword evidence="2" id="KW-0732">Signal</keyword>
<organism evidence="4">
    <name type="scientific">Ornithinibacillus sp. 4-3</name>
    <dbReference type="NCBI Taxonomy" id="3231488"/>
    <lineage>
        <taxon>Bacteria</taxon>
        <taxon>Bacillati</taxon>
        <taxon>Bacillota</taxon>
        <taxon>Bacilli</taxon>
        <taxon>Bacillales</taxon>
        <taxon>Bacillaceae</taxon>
        <taxon>Ornithinibacillus</taxon>
    </lineage>
</organism>
<evidence type="ECO:0000256" key="1">
    <source>
        <dbReference type="SAM" id="MobiDB-lite"/>
    </source>
</evidence>
<feature type="chain" id="PRO_5044287831" evidence="2">
    <location>
        <begin position="25"/>
        <end position="137"/>
    </location>
</feature>
<sequence length="137" mass="15193">MKKSLLQMLSLLITIMLLVGCSSTEENQNQTNDNSNNTEQSAEEKAVITISQDEGDTVLTEKEVSFEEGAILMDVLKENFEIEETGGMITAVDGLEADESEKKAWMYFVNDEMPMVGAAEFELSAGDKVNLDLQSWE</sequence>
<dbReference type="Gene3D" id="2.170.130.30">
    <property type="match status" value="1"/>
</dbReference>
<accession>A0AB39HIQ8</accession>
<dbReference type="AlphaFoldDB" id="A0AB39HIQ8"/>
<evidence type="ECO:0000256" key="2">
    <source>
        <dbReference type="SAM" id="SignalP"/>
    </source>
</evidence>
<feature type="compositionally biased region" description="Low complexity" evidence="1">
    <location>
        <begin position="25"/>
        <end position="40"/>
    </location>
</feature>
<feature type="signal peptide" evidence="2">
    <location>
        <begin position="1"/>
        <end position="24"/>
    </location>
</feature>
<proteinExistence type="predicted"/>